<evidence type="ECO:0000313" key="6">
    <source>
        <dbReference type="Proteomes" id="UP000515125"/>
    </source>
</evidence>
<reference evidence="7" key="1">
    <citation type="submission" date="2025-08" db="UniProtKB">
        <authorList>
            <consortium name="RefSeq"/>
        </authorList>
    </citation>
    <scope>IDENTIFICATION</scope>
</reference>
<keyword evidence="2 5" id="KW-0812">Transmembrane</keyword>
<evidence type="ECO:0000256" key="3">
    <source>
        <dbReference type="ARBA" id="ARBA00022989"/>
    </source>
</evidence>
<keyword evidence="5" id="KW-0187">Copper transport</keyword>
<keyword evidence="4 5" id="KW-0472">Membrane</keyword>
<keyword evidence="3 5" id="KW-1133">Transmembrane helix</keyword>
<evidence type="ECO:0000256" key="2">
    <source>
        <dbReference type="ARBA" id="ARBA00022692"/>
    </source>
</evidence>
<accession>A0A6P5WDV2</accession>
<feature type="transmembrane region" description="Helical" evidence="5">
    <location>
        <begin position="32"/>
        <end position="51"/>
    </location>
</feature>
<evidence type="ECO:0000256" key="4">
    <source>
        <dbReference type="ARBA" id="ARBA00023136"/>
    </source>
</evidence>
<keyword evidence="6" id="KW-1185">Reference proteome</keyword>
<keyword evidence="5" id="KW-0813">Transport</keyword>
<dbReference type="Proteomes" id="UP000515125">
    <property type="component" value="Unplaced"/>
</dbReference>
<dbReference type="RefSeq" id="XP_022589343.2">
    <property type="nucleotide sequence ID" value="XM_022736587.2"/>
</dbReference>
<proteinExistence type="inferred from homology"/>
<dbReference type="PANTHER" id="PTHR12483">
    <property type="entry name" value="SOLUTE CARRIER FAMILY 31 COPPER TRANSPORTERS"/>
    <property type="match status" value="1"/>
</dbReference>
<evidence type="ECO:0000256" key="1">
    <source>
        <dbReference type="ARBA" id="ARBA00004141"/>
    </source>
</evidence>
<gene>
    <name evidence="7" type="primary">LOC34623466</name>
</gene>
<protein>
    <recommendedName>
        <fullName evidence="5">Copper transport protein</fullName>
    </recommendedName>
</protein>
<organism evidence="6 7">
    <name type="scientific">Cyclospora cayetanensis</name>
    <dbReference type="NCBI Taxonomy" id="88456"/>
    <lineage>
        <taxon>Eukaryota</taxon>
        <taxon>Sar</taxon>
        <taxon>Alveolata</taxon>
        <taxon>Apicomplexa</taxon>
        <taxon>Conoidasida</taxon>
        <taxon>Coccidia</taxon>
        <taxon>Eucoccidiorida</taxon>
        <taxon>Eimeriorina</taxon>
        <taxon>Eimeriidae</taxon>
        <taxon>Cyclospora</taxon>
    </lineage>
</organism>
<feature type="transmembrane region" description="Helical" evidence="5">
    <location>
        <begin position="98"/>
        <end position="126"/>
    </location>
</feature>
<dbReference type="InterPro" id="IPR007274">
    <property type="entry name" value="Cop_transporter"/>
</dbReference>
<comment type="similarity">
    <text evidence="5">Belongs to the copper transporter (Ctr) (TC 1.A.56) family. SLC31A subfamily.</text>
</comment>
<evidence type="ECO:0000256" key="5">
    <source>
        <dbReference type="RuleBase" id="RU367022"/>
    </source>
</evidence>
<dbReference type="Pfam" id="PF04145">
    <property type="entry name" value="Ctr"/>
    <property type="match status" value="2"/>
</dbReference>
<name>A0A6P5WDV2_9EIME</name>
<dbReference type="AlphaFoldDB" id="A0A6P5WDV2"/>
<dbReference type="PANTHER" id="PTHR12483:SF27">
    <property type="entry name" value="COPPER TRANSPORT PROTEIN CTR1"/>
    <property type="match status" value="1"/>
</dbReference>
<keyword evidence="5" id="KW-0406">Ion transport</keyword>
<dbReference type="GO" id="GO:0005375">
    <property type="term" value="F:copper ion transmembrane transporter activity"/>
    <property type="evidence" value="ECO:0007669"/>
    <property type="project" value="UniProtKB-UniRule"/>
</dbReference>
<keyword evidence="5" id="KW-0186">Copper</keyword>
<evidence type="ECO:0000313" key="7">
    <source>
        <dbReference type="RefSeq" id="XP_022589343.2"/>
    </source>
</evidence>
<sequence>MLSKDGLPLPMAFEASSRVLLLFSWWDASTSVQYGICCLCCIVFGFISIALKVLRRMSEMRLLQKEEEGRSAIMLGSFPLLHNAIRGSVAFLNYAWDYMLMLVAMTFNVGIFLSMLGGMALGFLAVGHLLDFTPEAPKVSNECKCDAKISCGCHRGQPCTCYGTCRLVKQGDPNIKDGQLLTEQPGVCRSKGSCGKAVCGV</sequence>
<dbReference type="GeneID" id="34623466"/>
<dbReference type="OrthoDB" id="161814at2759"/>
<dbReference type="GO" id="GO:0005886">
    <property type="term" value="C:plasma membrane"/>
    <property type="evidence" value="ECO:0007669"/>
    <property type="project" value="TreeGrafter"/>
</dbReference>
<comment type="subcellular location">
    <subcellularLocation>
        <location evidence="1 5">Membrane</location>
        <topology evidence="1 5">Multi-pass membrane protein</topology>
    </subcellularLocation>
</comment>